<dbReference type="NCBIfam" id="TIGR00172">
    <property type="entry name" value="maf"/>
    <property type="match status" value="1"/>
</dbReference>
<evidence type="ECO:0000313" key="7">
    <source>
        <dbReference type="EMBL" id="SMP27889.1"/>
    </source>
</evidence>
<comment type="similarity">
    <text evidence="6">Belongs to the Maf family. YhdE subfamily.</text>
</comment>
<dbReference type="Proteomes" id="UP001157946">
    <property type="component" value="Unassembled WGS sequence"/>
</dbReference>
<keyword evidence="4 6" id="KW-0378">Hydrolase</keyword>
<evidence type="ECO:0000256" key="1">
    <source>
        <dbReference type="ARBA" id="ARBA00001968"/>
    </source>
</evidence>
<feature type="site" description="Important for substrate specificity" evidence="6">
    <location>
        <position position="71"/>
    </location>
</feature>
<dbReference type="EMBL" id="FXTU01000006">
    <property type="protein sequence ID" value="SMP27889.1"/>
    <property type="molecule type" value="Genomic_DNA"/>
</dbReference>
<proteinExistence type="inferred from homology"/>
<evidence type="ECO:0000256" key="6">
    <source>
        <dbReference type="HAMAP-Rule" id="MF_00528"/>
    </source>
</evidence>
<comment type="catalytic activity">
    <reaction evidence="6">
        <text>UTP + H2O = UMP + diphosphate + H(+)</text>
        <dbReference type="Rhea" id="RHEA:29395"/>
        <dbReference type="ChEBI" id="CHEBI:15377"/>
        <dbReference type="ChEBI" id="CHEBI:15378"/>
        <dbReference type="ChEBI" id="CHEBI:33019"/>
        <dbReference type="ChEBI" id="CHEBI:46398"/>
        <dbReference type="ChEBI" id="CHEBI:57865"/>
        <dbReference type="EC" id="3.6.1.9"/>
    </reaction>
</comment>
<comment type="caution">
    <text evidence="7">The sequence shown here is derived from an EMBL/GenBank/DDBJ whole genome shotgun (WGS) entry which is preliminary data.</text>
</comment>
<evidence type="ECO:0000256" key="4">
    <source>
        <dbReference type="ARBA" id="ARBA00022801"/>
    </source>
</evidence>
<dbReference type="RefSeq" id="WP_102992043.1">
    <property type="nucleotide sequence ID" value="NZ_FXTU01000006.1"/>
</dbReference>
<accession>A0AA45WQT3</accession>
<dbReference type="CDD" id="cd00555">
    <property type="entry name" value="Maf"/>
    <property type="match status" value="1"/>
</dbReference>
<dbReference type="Pfam" id="PF02545">
    <property type="entry name" value="Maf"/>
    <property type="match status" value="1"/>
</dbReference>
<keyword evidence="5 6" id="KW-0546">Nucleotide metabolism</keyword>
<dbReference type="EC" id="3.6.1.9" evidence="6"/>
<keyword evidence="3 6" id="KW-0963">Cytoplasm</keyword>
<evidence type="ECO:0000256" key="2">
    <source>
        <dbReference type="ARBA" id="ARBA00004496"/>
    </source>
</evidence>
<evidence type="ECO:0000256" key="3">
    <source>
        <dbReference type="ARBA" id="ARBA00022490"/>
    </source>
</evidence>
<dbReference type="GO" id="GO:0047429">
    <property type="term" value="F:nucleoside triphosphate diphosphatase activity"/>
    <property type="evidence" value="ECO:0007669"/>
    <property type="project" value="UniProtKB-EC"/>
</dbReference>
<dbReference type="HAMAP" id="MF_00528">
    <property type="entry name" value="Maf"/>
    <property type="match status" value="1"/>
</dbReference>
<dbReference type="InterPro" id="IPR003697">
    <property type="entry name" value="Maf-like"/>
</dbReference>
<dbReference type="GO" id="GO:0005737">
    <property type="term" value="C:cytoplasm"/>
    <property type="evidence" value="ECO:0007669"/>
    <property type="project" value="UniProtKB-SubCell"/>
</dbReference>
<dbReference type="AlphaFoldDB" id="A0AA45WQT3"/>
<feature type="active site" description="Proton acceptor" evidence="6">
    <location>
        <position position="70"/>
    </location>
</feature>
<dbReference type="PIRSF" id="PIRSF006305">
    <property type="entry name" value="Maf"/>
    <property type="match status" value="1"/>
</dbReference>
<feature type="site" description="Important for substrate specificity" evidence="6">
    <location>
        <position position="13"/>
    </location>
</feature>
<keyword evidence="8" id="KW-1185">Reference proteome</keyword>
<gene>
    <name evidence="7" type="ORF">SAMN06265361_1066</name>
</gene>
<comment type="caution">
    <text evidence="6">Lacks conserved residue(s) required for the propagation of feature annotation.</text>
</comment>
<dbReference type="PANTHER" id="PTHR43213:SF5">
    <property type="entry name" value="BIFUNCTIONAL DTTP_UTP PYROPHOSPHATASE_METHYLTRANSFERASE PROTEIN-RELATED"/>
    <property type="match status" value="1"/>
</dbReference>
<dbReference type="Gene3D" id="3.90.950.10">
    <property type="match status" value="1"/>
</dbReference>
<comment type="function">
    <text evidence="6">Nucleoside triphosphate pyrophosphatase that hydrolyzes dTTP and UTP. May have a dual role in cell division arrest and in preventing the incorporation of modified nucleotides into cellular nucleic acids.</text>
</comment>
<dbReference type="FunFam" id="3.90.950.10:FF:000005">
    <property type="entry name" value="7-methyl-GTP pyrophosphatase"/>
    <property type="match status" value="1"/>
</dbReference>
<comment type="cofactor">
    <cofactor evidence="1 6">
        <name>a divalent metal cation</name>
        <dbReference type="ChEBI" id="CHEBI:60240"/>
    </cofactor>
</comment>
<feature type="site" description="Important for substrate specificity" evidence="6">
    <location>
        <position position="158"/>
    </location>
</feature>
<sequence>MRPKIVLASGSPRRRELLAGLGVPFEVKTSQVDETFDPSCPPSAVAEELAHRKAKDVARQLDAALVIGADTIVVCDGEILGKPRDEREAVQMLSRLQGRAHQVYTGIALVEVADGQVVRERVSHRMTHVWMRSLSDEKISWYVNSKEPLDKAGAYGIQGLGACLIDKIDGCYFNVVGLSLVELDQMFQDMGYSLVP</sequence>
<dbReference type="GO" id="GO:0009117">
    <property type="term" value="P:nucleotide metabolic process"/>
    <property type="evidence" value="ECO:0007669"/>
    <property type="project" value="UniProtKB-KW"/>
</dbReference>
<dbReference type="SUPFAM" id="SSF52972">
    <property type="entry name" value="ITPase-like"/>
    <property type="match status" value="1"/>
</dbReference>
<dbReference type="PANTHER" id="PTHR43213">
    <property type="entry name" value="BIFUNCTIONAL DTTP/UTP PYROPHOSPHATASE/METHYLTRANSFERASE PROTEIN-RELATED"/>
    <property type="match status" value="1"/>
</dbReference>
<reference evidence="7" key="1">
    <citation type="submission" date="2017-05" db="EMBL/GenBank/DDBJ databases">
        <authorList>
            <person name="Varghese N."/>
            <person name="Submissions S."/>
        </authorList>
    </citation>
    <scope>NUCLEOTIDE SEQUENCE</scope>
    <source>
        <strain evidence="7">DSM 45262</strain>
    </source>
</reference>
<organism evidence="7 8">
    <name type="scientific">Laceyella tengchongensis</name>
    <dbReference type="NCBI Taxonomy" id="574699"/>
    <lineage>
        <taxon>Bacteria</taxon>
        <taxon>Bacillati</taxon>
        <taxon>Bacillota</taxon>
        <taxon>Bacilli</taxon>
        <taxon>Bacillales</taxon>
        <taxon>Thermoactinomycetaceae</taxon>
        <taxon>Laceyella</taxon>
    </lineage>
</organism>
<comment type="catalytic activity">
    <reaction evidence="6">
        <text>dTTP + H2O = dTMP + diphosphate + H(+)</text>
        <dbReference type="Rhea" id="RHEA:28534"/>
        <dbReference type="ChEBI" id="CHEBI:15377"/>
        <dbReference type="ChEBI" id="CHEBI:15378"/>
        <dbReference type="ChEBI" id="CHEBI:33019"/>
        <dbReference type="ChEBI" id="CHEBI:37568"/>
        <dbReference type="ChEBI" id="CHEBI:63528"/>
        <dbReference type="EC" id="3.6.1.9"/>
    </reaction>
</comment>
<comment type="subcellular location">
    <subcellularLocation>
        <location evidence="2 6">Cytoplasm</location>
    </subcellularLocation>
</comment>
<protein>
    <recommendedName>
        <fullName evidence="6">dTTP/UTP pyrophosphatase</fullName>
        <shortName evidence="6">dTTPase/UTPase</shortName>
        <ecNumber evidence="6">3.6.1.9</ecNumber>
    </recommendedName>
    <alternativeName>
        <fullName evidence="6">Nucleoside triphosphate pyrophosphatase</fullName>
    </alternativeName>
    <alternativeName>
        <fullName evidence="6">Nucleotide pyrophosphatase</fullName>
        <shortName evidence="6">Nucleotide PPase</shortName>
    </alternativeName>
</protein>
<name>A0AA45WQT3_9BACL</name>
<dbReference type="InterPro" id="IPR029001">
    <property type="entry name" value="ITPase-like_fam"/>
</dbReference>
<evidence type="ECO:0000256" key="5">
    <source>
        <dbReference type="ARBA" id="ARBA00023080"/>
    </source>
</evidence>
<evidence type="ECO:0000313" key="8">
    <source>
        <dbReference type="Proteomes" id="UP001157946"/>
    </source>
</evidence>